<accession>A0A1L9PDP2</accession>
<name>A0A1L9PDP2_ASPVE</name>
<evidence type="ECO:0000313" key="1">
    <source>
        <dbReference type="EMBL" id="OJI99575.1"/>
    </source>
</evidence>
<dbReference type="Proteomes" id="UP000184073">
    <property type="component" value="Unassembled WGS sequence"/>
</dbReference>
<protein>
    <submittedName>
        <fullName evidence="1">Uncharacterized protein</fullName>
    </submittedName>
</protein>
<evidence type="ECO:0000313" key="2">
    <source>
        <dbReference type="Proteomes" id="UP000184073"/>
    </source>
</evidence>
<reference evidence="2" key="1">
    <citation type="journal article" date="2017" name="Genome Biol.">
        <title>Comparative genomics reveals high biological diversity and specific adaptations in the industrially and medically important fungal genus Aspergillus.</title>
        <authorList>
            <person name="de Vries R.P."/>
            <person name="Riley R."/>
            <person name="Wiebenga A."/>
            <person name="Aguilar-Osorio G."/>
            <person name="Amillis S."/>
            <person name="Uchima C.A."/>
            <person name="Anderluh G."/>
            <person name="Asadollahi M."/>
            <person name="Askin M."/>
            <person name="Barry K."/>
            <person name="Battaglia E."/>
            <person name="Bayram O."/>
            <person name="Benocci T."/>
            <person name="Braus-Stromeyer S.A."/>
            <person name="Caldana C."/>
            <person name="Canovas D."/>
            <person name="Cerqueira G.C."/>
            <person name="Chen F."/>
            <person name="Chen W."/>
            <person name="Choi C."/>
            <person name="Clum A."/>
            <person name="Dos Santos R.A."/>
            <person name="Damasio A.R."/>
            <person name="Diallinas G."/>
            <person name="Emri T."/>
            <person name="Fekete E."/>
            <person name="Flipphi M."/>
            <person name="Freyberg S."/>
            <person name="Gallo A."/>
            <person name="Gournas C."/>
            <person name="Habgood R."/>
            <person name="Hainaut M."/>
            <person name="Harispe M.L."/>
            <person name="Henrissat B."/>
            <person name="Hilden K.S."/>
            <person name="Hope R."/>
            <person name="Hossain A."/>
            <person name="Karabika E."/>
            <person name="Karaffa L."/>
            <person name="Karanyi Z."/>
            <person name="Krasevec N."/>
            <person name="Kuo A."/>
            <person name="Kusch H."/>
            <person name="LaButti K."/>
            <person name="Lagendijk E.L."/>
            <person name="Lapidus A."/>
            <person name="Levasseur A."/>
            <person name="Lindquist E."/>
            <person name="Lipzen A."/>
            <person name="Logrieco A.F."/>
            <person name="MacCabe A."/>
            <person name="Maekelae M.R."/>
            <person name="Malavazi I."/>
            <person name="Melin P."/>
            <person name="Meyer V."/>
            <person name="Mielnichuk N."/>
            <person name="Miskei M."/>
            <person name="Molnar A.P."/>
            <person name="Mule G."/>
            <person name="Ngan C.Y."/>
            <person name="Orejas M."/>
            <person name="Orosz E."/>
            <person name="Ouedraogo J.P."/>
            <person name="Overkamp K.M."/>
            <person name="Park H.-S."/>
            <person name="Perrone G."/>
            <person name="Piumi F."/>
            <person name="Punt P.J."/>
            <person name="Ram A.F."/>
            <person name="Ramon A."/>
            <person name="Rauscher S."/>
            <person name="Record E."/>
            <person name="Riano-Pachon D.M."/>
            <person name="Robert V."/>
            <person name="Roehrig J."/>
            <person name="Ruller R."/>
            <person name="Salamov A."/>
            <person name="Salih N.S."/>
            <person name="Samson R.A."/>
            <person name="Sandor E."/>
            <person name="Sanguinetti M."/>
            <person name="Schuetze T."/>
            <person name="Sepcic K."/>
            <person name="Shelest E."/>
            <person name="Sherlock G."/>
            <person name="Sophianopoulou V."/>
            <person name="Squina F.M."/>
            <person name="Sun H."/>
            <person name="Susca A."/>
            <person name="Todd R.B."/>
            <person name="Tsang A."/>
            <person name="Unkles S.E."/>
            <person name="van de Wiele N."/>
            <person name="van Rossen-Uffink D."/>
            <person name="Oliveira J.V."/>
            <person name="Vesth T.C."/>
            <person name="Visser J."/>
            <person name="Yu J.-H."/>
            <person name="Zhou M."/>
            <person name="Andersen M.R."/>
            <person name="Archer D.B."/>
            <person name="Baker S.E."/>
            <person name="Benoit I."/>
            <person name="Brakhage A.A."/>
            <person name="Braus G.H."/>
            <person name="Fischer R."/>
            <person name="Frisvad J.C."/>
            <person name="Goldman G.H."/>
            <person name="Houbraken J."/>
            <person name="Oakley B."/>
            <person name="Pocsi I."/>
            <person name="Scazzocchio C."/>
            <person name="Seiboth B."/>
            <person name="vanKuyk P.A."/>
            <person name="Wortman J."/>
            <person name="Dyer P.S."/>
            <person name="Grigoriev I.V."/>
        </authorList>
    </citation>
    <scope>NUCLEOTIDE SEQUENCE [LARGE SCALE GENOMIC DNA]</scope>
    <source>
        <strain evidence="2">CBS 583.65</strain>
    </source>
</reference>
<dbReference type="RefSeq" id="XP_040665338.1">
    <property type="nucleotide sequence ID" value="XM_040814563.1"/>
</dbReference>
<sequence length="91" mass="10014">MLRFNFCGNLICLRPFFPIPVHPRGLKWRGRIVSEAVCRSVDLTESRDTELVISVGSVASPKSLKSLCFLSICTSAHLIALIASWSGHGSR</sequence>
<keyword evidence="2" id="KW-1185">Reference proteome</keyword>
<dbReference type="AlphaFoldDB" id="A0A1L9PDP2"/>
<organism evidence="1 2">
    <name type="scientific">Aspergillus versicolor CBS 583.65</name>
    <dbReference type="NCBI Taxonomy" id="1036611"/>
    <lineage>
        <taxon>Eukaryota</taxon>
        <taxon>Fungi</taxon>
        <taxon>Dikarya</taxon>
        <taxon>Ascomycota</taxon>
        <taxon>Pezizomycotina</taxon>
        <taxon>Eurotiomycetes</taxon>
        <taxon>Eurotiomycetidae</taxon>
        <taxon>Eurotiales</taxon>
        <taxon>Aspergillaceae</taxon>
        <taxon>Aspergillus</taxon>
        <taxon>Aspergillus subgen. Nidulantes</taxon>
    </lineage>
</organism>
<proteinExistence type="predicted"/>
<gene>
    <name evidence="1" type="ORF">ASPVEDRAFT_520264</name>
</gene>
<dbReference type="VEuPathDB" id="FungiDB:ASPVEDRAFT_520264"/>
<dbReference type="GeneID" id="63730074"/>
<dbReference type="EMBL" id="KV878127">
    <property type="protein sequence ID" value="OJI99575.1"/>
    <property type="molecule type" value="Genomic_DNA"/>
</dbReference>